<keyword evidence="1 4" id="KW-0349">Heme</keyword>
<protein>
    <submittedName>
        <fullName evidence="6">Quinohemoprotein amine dehydrogenase, alpha subunit</fullName>
    </submittedName>
</protein>
<dbReference type="InterPro" id="IPR036718">
    <property type="entry name" value="H-AmDH_asu_dom2_sf"/>
</dbReference>
<keyword evidence="2 4" id="KW-0479">Metal-binding</keyword>
<evidence type="ECO:0000256" key="2">
    <source>
        <dbReference type="ARBA" id="ARBA00022723"/>
    </source>
</evidence>
<organism evidence="6 7">
    <name type="scientific">Desulfobacula phenolica</name>
    <dbReference type="NCBI Taxonomy" id="90732"/>
    <lineage>
        <taxon>Bacteria</taxon>
        <taxon>Pseudomonadati</taxon>
        <taxon>Thermodesulfobacteriota</taxon>
        <taxon>Desulfobacteria</taxon>
        <taxon>Desulfobacterales</taxon>
        <taxon>Desulfobacteraceae</taxon>
        <taxon>Desulfobacula</taxon>
    </lineage>
</organism>
<dbReference type="Gene3D" id="1.10.760.10">
    <property type="entry name" value="Cytochrome c-like domain"/>
    <property type="match status" value="1"/>
</dbReference>
<dbReference type="PROSITE" id="PS51007">
    <property type="entry name" value="CYTC"/>
    <property type="match status" value="1"/>
</dbReference>
<dbReference type="Pfam" id="PF09099">
    <property type="entry name" value="Qn_am_d_aIII"/>
    <property type="match status" value="1"/>
</dbReference>
<dbReference type="InterPro" id="IPR015182">
    <property type="entry name" value="QH-AmDH_asu_heme-bd_dom"/>
</dbReference>
<dbReference type="InterPro" id="IPR014756">
    <property type="entry name" value="Ig_E-set"/>
</dbReference>
<dbReference type="InterPro" id="IPR036909">
    <property type="entry name" value="Cyt_c-like_dom_sf"/>
</dbReference>
<dbReference type="SUPFAM" id="SSF81296">
    <property type="entry name" value="E set domains"/>
    <property type="match status" value="1"/>
</dbReference>
<accession>A0A1H2I9Z5</accession>
<dbReference type="InterPro" id="IPR009056">
    <property type="entry name" value="Cyt_c-like_dom"/>
</dbReference>
<dbReference type="InterPro" id="IPR015183">
    <property type="entry name" value="QH-AmDH_asu_dom_III"/>
</dbReference>
<evidence type="ECO:0000256" key="3">
    <source>
        <dbReference type="ARBA" id="ARBA00023004"/>
    </source>
</evidence>
<dbReference type="Gene3D" id="2.40.128.120">
    <property type="entry name" value="Quinohemoprotein amine dehydrogenase alpha subunit, domain 2"/>
    <property type="match status" value="1"/>
</dbReference>
<evidence type="ECO:0000256" key="4">
    <source>
        <dbReference type="PROSITE-ProRule" id="PRU00433"/>
    </source>
</evidence>
<dbReference type="GO" id="GO:0009055">
    <property type="term" value="F:electron transfer activity"/>
    <property type="evidence" value="ECO:0007669"/>
    <property type="project" value="InterPro"/>
</dbReference>
<dbReference type="GO" id="GO:0046872">
    <property type="term" value="F:metal ion binding"/>
    <property type="evidence" value="ECO:0007669"/>
    <property type="project" value="UniProtKB-KW"/>
</dbReference>
<dbReference type="InterPro" id="IPR015184">
    <property type="entry name" value="QH-AmDH_asu_dom_IV"/>
</dbReference>
<keyword evidence="3 4" id="KW-0408">Iron</keyword>
<evidence type="ECO:0000313" key="7">
    <source>
        <dbReference type="Proteomes" id="UP000199608"/>
    </source>
</evidence>
<feature type="domain" description="Cytochrome c" evidence="5">
    <location>
        <begin position="21"/>
        <end position="113"/>
    </location>
</feature>
<gene>
    <name evidence="6" type="ORF">SAMN04487931_10825</name>
</gene>
<dbReference type="Proteomes" id="UP000199608">
    <property type="component" value="Unassembled WGS sequence"/>
</dbReference>
<dbReference type="InterPro" id="IPR023887">
    <property type="entry name" value="QH-AmDH_asu"/>
</dbReference>
<dbReference type="RefSeq" id="WP_092235210.1">
    <property type="nucleotide sequence ID" value="NZ_FNLL01000008.1"/>
</dbReference>
<evidence type="ECO:0000256" key="1">
    <source>
        <dbReference type="ARBA" id="ARBA00022617"/>
    </source>
</evidence>
<dbReference type="Gene3D" id="2.60.40.10">
    <property type="entry name" value="Immunoglobulins"/>
    <property type="match status" value="2"/>
</dbReference>
<dbReference type="SUPFAM" id="SSF69298">
    <property type="entry name" value="Quinohemoprotein amine dehydrogenase A chain, domain 3"/>
    <property type="match status" value="1"/>
</dbReference>
<dbReference type="Pfam" id="PF09100">
    <property type="entry name" value="Qn_am_d_aIV"/>
    <property type="match status" value="1"/>
</dbReference>
<keyword evidence="7" id="KW-1185">Reference proteome</keyword>
<dbReference type="SUPFAM" id="SSF46626">
    <property type="entry name" value="Cytochrome c"/>
    <property type="match status" value="2"/>
</dbReference>
<dbReference type="Pfam" id="PF14930">
    <property type="entry name" value="Qn_am_d_aII"/>
    <property type="match status" value="1"/>
</dbReference>
<evidence type="ECO:0000259" key="5">
    <source>
        <dbReference type="PROSITE" id="PS51007"/>
    </source>
</evidence>
<dbReference type="NCBIfam" id="TIGR03908">
    <property type="entry name" value="QH_alpha"/>
    <property type="match status" value="1"/>
</dbReference>
<reference evidence="7" key="1">
    <citation type="submission" date="2016-10" db="EMBL/GenBank/DDBJ databases">
        <authorList>
            <person name="Varghese N."/>
            <person name="Submissions S."/>
        </authorList>
    </citation>
    <scope>NUCLEOTIDE SEQUENCE [LARGE SCALE GENOMIC DNA]</scope>
    <source>
        <strain evidence="7">DSM 3384</strain>
    </source>
</reference>
<dbReference type="InterPro" id="IPR009111">
    <property type="entry name" value="QH-AmDH_asu_dom2"/>
</dbReference>
<dbReference type="Pfam" id="PF09098">
    <property type="entry name" value="Dehyd-heme_bind"/>
    <property type="match status" value="1"/>
</dbReference>
<dbReference type="AlphaFoldDB" id="A0A1H2I9Z5"/>
<dbReference type="GO" id="GO:0020037">
    <property type="term" value="F:heme binding"/>
    <property type="evidence" value="ECO:0007669"/>
    <property type="project" value="InterPro"/>
</dbReference>
<name>A0A1H2I9Z5_9BACT</name>
<dbReference type="EMBL" id="FNLL01000008">
    <property type="protein sequence ID" value="SDU40960.1"/>
    <property type="molecule type" value="Genomic_DNA"/>
</dbReference>
<proteinExistence type="predicted"/>
<evidence type="ECO:0000313" key="6">
    <source>
        <dbReference type="EMBL" id="SDU40960.1"/>
    </source>
</evidence>
<sequence length="545" mass="61130">MRKLIRLSTMFILLGIYPLAGSTVYGDVLFGDTSMVRQKCAACHKPDTKGRLEVIEETRKSTEEWKVVVDRMIRLNSAPLEDEEFYPVIKELSKTLCLTPEESDAVAYLNSDENSQYREIPKNDLETRIYTACVRCHTFGKIASHKMTKDQWNENRNLHLGYYPTVIPQMREMDWYKESEALNEPLSKLFAFDTPEYKKWLKNRKDQDLTGQWNVAGYQPGMGYYQGVYTIEPNPAKGEDEYFIEKKIQYKSGLNISTKGEGTLFSEYHLRYALAPTPLTGRVEGVFDLNADTMGFKGKWWTVVQDSNAYGNEAFYKADSAPKIIAAFPQSLRVLPGTEQTLTLVGVGLSENISKTDVRFSDPNITVTSLVKTNSSELVCNVIVAAGAATGLADVSVKKLNFKGLKIFDKIDAISVSPKIGRARVSSGAAYPPQGVQFVARGINFGADGKQGTSDDLVLDPVTARWELEEEKTREDDDDMAYLNVPLINGLYTPTTTYGPIKTRKQNREGVGLIAVNAMFEDQGRQLTDRVRLAVTVPDYITHLK</sequence>
<dbReference type="InterPro" id="IPR013783">
    <property type="entry name" value="Ig-like_fold"/>
</dbReference>